<evidence type="ECO:0000256" key="2">
    <source>
        <dbReference type="ARBA" id="ARBA00012727"/>
    </source>
</evidence>
<dbReference type="Proteomes" id="UP001597326">
    <property type="component" value="Unassembled WGS sequence"/>
</dbReference>
<name>A0ABW4RTD7_9ACTN</name>
<accession>A0ABW4RTD7</accession>
<dbReference type="NCBIfam" id="NF006078">
    <property type="entry name" value="PRK08224.1"/>
    <property type="match status" value="1"/>
</dbReference>
<dbReference type="Gene3D" id="2.40.50.140">
    <property type="entry name" value="Nucleic acid-binding proteins"/>
    <property type="match status" value="1"/>
</dbReference>
<feature type="domain" description="ATP-dependent DNA ligase family profile" evidence="5">
    <location>
        <begin position="11"/>
        <end position="208"/>
    </location>
</feature>
<protein>
    <recommendedName>
        <fullName evidence="2">DNA ligase (ATP)</fullName>
        <ecNumber evidence="2">6.5.1.1</ecNumber>
    </recommendedName>
</protein>
<evidence type="ECO:0000256" key="4">
    <source>
        <dbReference type="ARBA" id="ARBA00034003"/>
    </source>
</evidence>
<dbReference type="PROSITE" id="PS00697">
    <property type="entry name" value="DNA_LIGASE_A1"/>
    <property type="match status" value="1"/>
</dbReference>
<dbReference type="SUPFAM" id="SSF50249">
    <property type="entry name" value="Nucleic acid-binding proteins"/>
    <property type="match status" value="1"/>
</dbReference>
<dbReference type="InterPro" id="IPR044119">
    <property type="entry name" value="Adenylation_LigC-like"/>
</dbReference>
<evidence type="ECO:0000256" key="3">
    <source>
        <dbReference type="ARBA" id="ARBA00022598"/>
    </source>
</evidence>
<dbReference type="SUPFAM" id="SSF56091">
    <property type="entry name" value="DNA ligase/mRNA capping enzyme, catalytic domain"/>
    <property type="match status" value="1"/>
</dbReference>
<dbReference type="InterPro" id="IPR012309">
    <property type="entry name" value="DNA_ligase_ATP-dep_C"/>
</dbReference>
<dbReference type="RefSeq" id="WP_343874843.1">
    <property type="nucleotide sequence ID" value="NZ_BAAAIX010000028.1"/>
</dbReference>
<organism evidence="7 8">
    <name type="scientific">Luteococcus peritonei</name>
    <dbReference type="NCBI Taxonomy" id="88874"/>
    <lineage>
        <taxon>Bacteria</taxon>
        <taxon>Bacillati</taxon>
        <taxon>Actinomycetota</taxon>
        <taxon>Actinomycetes</taxon>
        <taxon>Propionibacteriales</taxon>
        <taxon>Propionibacteriaceae</taxon>
        <taxon>Luteococcus</taxon>
    </lineage>
</organism>
<comment type="similarity">
    <text evidence="1">Belongs to the ATP-dependent DNA ligase family.</text>
</comment>
<dbReference type="Pfam" id="PF04679">
    <property type="entry name" value="DNA_ligase_A_C"/>
    <property type="match status" value="1"/>
</dbReference>
<sequence>MDLPLPLPISPMLAKAVAEVPAADSTEGGWSYEPKWDGFRCLVCRDGEEVELLSRSRKPLTRYFPEVVELVRRHFPERCIVDAELVVRAGEPGAQKLDWESISARIHPAASRIARLSAETPAELVCFDLLALGEQDLTALGYRERRAALEQLFETVDSPAVHLTRCTGDEQVARQWFESFEGAGLDGVIAKRNLGPYEQNKRAMLKVKHKRTAEAVVLGYRVHKSGQGVGSLLLGMVDETGELVNVGGIGAFSNEMRLALVDQLAPLVLREQDGSIRHAETARSRFSASGDADFVPLEPRVVVEVAFDQLEGRRFRHAVTLLRFRLDREPDSCLLEQVERPIAYDLDDVLAE</sequence>
<dbReference type="EC" id="6.5.1.1" evidence="2"/>
<evidence type="ECO:0000313" key="8">
    <source>
        <dbReference type="Proteomes" id="UP001597326"/>
    </source>
</evidence>
<dbReference type="PANTHER" id="PTHR45674">
    <property type="entry name" value="DNA LIGASE 1/3 FAMILY MEMBER"/>
    <property type="match status" value="1"/>
</dbReference>
<dbReference type="Pfam" id="PF01068">
    <property type="entry name" value="DNA_ligase_A_M"/>
    <property type="match status" value="1"/>
</dbReference>
<gene>
    <name evidence="7" type="ORF">ACFSCS_02550</name>
</gene>
<dbReference type="InterPro" id="IPR012340">
    <property type="entry name" value="NA-bd_OB-fold"/>
</dbReference>
<dbReference type="InterPro" id="IPR050191">
    <property type="entry name" value="ATP-dep_DNA_ligase"/>
</dbReference>
<comment type="catalytic activity">
    <reaction evidence="4">
        <text>ATP + (deoxyribonucleotide)n-3'-hydroxyl + 5'-phospho-(deoxyribonucleotide)m = (deoxyribonucleotide)n+m + AMP + diphosphate.</text>
        <dbReference type="EC" id="6.5.1.1"/>
    </reaction>
</comment>
<dbReference type="Gene3D" id="3.30.470.30">
    <property type="entry name" value="DNA ligase/mRNA capping enzyme"/>
    <property type="match status" value="1"/>
</dbReference>
<proteinExistence type="inferred from homology"/>
<comment type="caution">
    <text evidence="7">The sequence shown here is derived from an EMBL/GenBank/DDBJ whole genome shotgun (WGS) entry which is preliminary data.</text>
</comment>
<evidence type="ECO:0000256" key="1">
    <source>
        <dbReference type="ARBA" id="ARBA00007572"/>
    </source>
</evidence>
<dbReference type="GO" id="GO:0003910">
    <property type="term" value="F:DNA ligase (ATP) activity"/>
    <property type="evidence" value="ECO:0007669"/>
    <property type="project" value="UniProtKB-EC"/>
</dbReference>
<dbReference type="InterPro" id="IPR016059">
    <property type="entry name" value="DNA_ligase_ATP-dep_CS"/>
</dbReference>
<dbReference type="CDD" id="cd07905">
    <property type="entry name" value="Adenylation_DNA_ligase_LigC"/>
    <property type="match status" value="1"/>
</dbReference>
<evidence type="ECO:0000259" key="6">
    <source>
        <dbReference type="Pfam" id="PF04679"/>
    </source>
</evidence>
<dbReference type="PANTHER" id="PTHR45674:SF4">
    <property type="entry name" value="DNA LIGASE 1"/>
    <property type="match status" value="1"/>
</dbReference>
<dbReference type="EMBL" id="JBHUFZ010000005">
    <property type="protein sequence ID" value="MFD1889064.1"/>
    <property type="molecule type" value="Genomic_DNA"/>
</dbReference>
<keyword evidence="8" id="KW-1185">Reference proteome</keyword>
<evidence type="ECO:0000313" key="7">
    <source>
        <dbReference type="EMBL" id="MFD1889064.1"/>
    </source>
</evidence>
<evidence type="ECO:0000259" key="5">
    <source>
        <dbReference type="Pfam" id="PF01068"/>
    </source>
</evidence>
<feature type="domain" description="DNA ligase ATP-dependent C-terminal" evidence="6">
    <location>
        <begin position="226"/>
        <end position="327"/>
    </location>
</feature>
<keyword evidence="3 7" id="KW-0436">Ligase</keyword>
<dbReference type="InterPro" id="IPR012310">
    <property type="entry name" value="DNA_ligase_ATP-dep_cent"/>
</dbReference>
<reference evidence="8" key="1">
    <citation type="journal article" date="2019" name="Int. J. Syst. Evol. Microbiol.">
        <title>The Global Catalogue of Microorganisms (GCM) 10K type strain sequencing project: providing services to taxonomists for standard genome sequencing and annotation.</title>
        <authorList>
            <consortium name="The Broad Institute Genomics Platform"/>
            <consortium name="The Broad Institute Genome Sequencing Center for Infectious Disease"/>
            <person name="Wu L."/>
            <person name="Ma J."/>
        </authorList>
    </citation>
    <scope>NUCLEOTIDE SEQUENCE [LARGE SCALE GENOMIC DNA]</scope>
    <source>
        <strain evidence="8">CAIM 431</strain>
    </source>
</reference>